<gene>
    <name evidence="1" type="ORF">MAUB_00210</name>
</gene>
<dbReference type="Pfam" id="PF15598">
    <property type="entry name" value="Imm61"/>
    <property type="match status" value="1"/>
</dbReference>
<dbReference type="Proteomes" id="UP000465609">
    <property type="component" value="Chromosome"/>
</dbReference>
<accession>A0ABM7I6I4</accession>
<organism evidence="1 2">
    <name type="scientific">Mycolicibacterium aubagnense</name>
    <dbReference type="NCBI Taxonomy" id="319707"/>
    <lineage>
        <taxon>Bacteria</taxon>
        <taxon>Bacillati</taxon>
        <taxon>Actinomycetota</taxon>
        <taxon>Actinomycetes</taxon>
        <taxon>Mycobacteriales</taxon>
        <taxon>Mycobacteriaceae</taxon>
        <taxon>Mycolicibacterium</taxon>
    </lineage>
</organism>
<keyword evidence="2" id="KW-1185">Reference proteome</keyword>
<name>A0ABM7I6I4_9MYCO</name>
<protein>
    <submittedName>
        <fullName evidence="1">Uncharacterized protein</fullName>
    </submittedName>
</protein>
<evidence type="ECO:0000313" key="1">
    <source>
        <dbReference type="EMBL" id="BBX82148.1"/>
    </source>
</evidence>
<sequence>MLADHVREDLDLEYLEIPWDAADVSSQFELSDMENGYRTLRRLDGHPVAAARDATLSQLRLVPLSHYLAFDLATLKRAFLAQDGAPLLSRGCYQTPVR</sequence>
<reference evidence="1 2" key="1">
    <citation type="journal article" date="2019" name="Emerg. Microbes Infect.">
        <title>Comprehensive subspecies identification of 175 nontuberculous mycobacteria species based on 7547 genomic profiles.</title>
        <authorList>
            <person name="Matsumoto Y."/>
            <person name="Kinjo T."/>
            <person name="Motooka D."/>
            <person name="Nabeya D."/>
            <person name="Jung N."/>
            <person name="Uechi K."/>
            <person name="Horii T."/>
            <person name="Iida T."/>
            <person name="Fujita J."/>
            <person name="Nakamura S."/>
        </authorList>
    </citation>
    <scope>NUCLEOTIDE SEQUENCE [LARGE SCALE GENOMIC DNA]</scope>
    <source>
        <strain evidence="1 2">JCM 15296</strain>
    </source>
</reference>
<evidence type="ECO:0000313" key="2">
    <source>
        <dbReference type="Proteomes" id="UP000465609"/>
    </source>
</evidence>
<dbReference type="RefSeq" id="WP_138230248.1">
    <property type="nucleotide sequence ID" value="NZ_AP022577.1"/>
</dbReference>
<dbReference type="EMBL" id="AP022577">
    <property type="protein sequence ID" value="BBX82148.1"/>
    <property type="molecule type" value="Genomic_DNA"/>
</dbReference>
<proteinExistence type="predicted"/>
<dbReference type="InterPro" id="IPR028953">
    <property type="entry name" value="Imm_IFT-like"/>
</dbReference>